<dbReference type="EMBL" id="DUFG01000025">
    <property type="protein sequence ID" value="HIH08711.1"/>
    <property type="molecule type" value="Genomic_DNA"/>
</dbReference>
<dbReference type="Proteomes" id="UP000577419">
    <property type="component" value="Unassembled WGS sequence"/>
</dbReference>
<comment type="caution">
    <text evidence="1">The sequence shown here is derived from an EMBL/GenBank/DDBJ whole genome shotgun (WGS) entry which is preliminary data.</text>
</comment>
<sequence>MVTKQINLKISDNLYSSAKSFAQSYGYKNVQELAADSLREKIFEKSAFDESFSDKEIELIDKIIEKTVKSGKLVDAKEYFKEFE</sequence>
<protein>
    <submittedName>
        <fullName evidence="1">Uncharacterized protein</fullName>
    </submittedName>
</protein>
<dbReference type="AlphaFoldDB" id="A0A7J4IT60"/>
<organism evidence="1 2">
    <name type="scientific">Candidatus Iainarchaeum sp</name>
    <dbReference type="NCBI Taxonomy" id="3101447"/>
    <lineage>
        <taxon>Archaea</taxon>
        <taxon>Candidatus Iainarchaeota</taxon>
        <taxon>Candidatus Iainarchaeia</taxon>
        <taxon>Candidatus Iainarchaeales</taxon>
        <taxon>Candidatus Iainarchaeaceae</taxon>
        <taxon>Candidatus Iainarchaeum</taxon>
    </lineage>
</organism>
<accession>A0A7J4IT60</accession>
<evidence type="ECO:0000313" key="1">
    <source>
        <dbReference type="EMBL" id="HIH08711.1"/>
    </source>
</evidence>
<name>A0A7J4IT60_9ARCH</name>
<reference evidence="2" key="1">
    <citation type="journal article" date="2020" name="bioRxiv">
        <title>A rank-normalized archaeal taxonomy based on genome phylogeny resolves widespread incomplete and uneven classifications.</title>
        <authorList>
            <person name="Rinke C."/>
            <person name="Chuvochina M."/>
            <person name="Mussig A.J."/>
            <person name="Chaumeil P.-A."/>
            <person name="Waite D.W."/>
            <person name="Whitman W.B."/>
            <person name="Parks D.H."/>
            <person name="Hugenholtz P."/>
        </authorList>
    </citation>
    <scope>NUCLEOTIDE SEQUENCE [LARGE SCALE GENOMIC DNA]</scope>
</reference>
<evidence type="ECO:0000313" key="2">
    <source>
        <dbReference type="Proteomes" id="UP000577419"/>
    </source>
</evidence>
<proteinExistence type="predicted"/>
<gene>
    <name evidence="1" type="ORF">HA237_05070</name>
</gene>